<gene>
    <name evidence="1" type="ORF">PCOR1329_LOCUS41833</name>
</gene>
<protein>
    <recommendedName>
        <fullName evidence="3">Reverse transcriptase domain-containing protein</fullName>
    </recommendedName>
</protein>
<name>A0ABN9TSC0_9DINO</name>
<proteinExistence type="predicted"/>
<reference evidence="1" key="1">
    <citation type="submission" date="2023-10" db="EMBL/GenBank/DDBJ databases">
        <authorList>
            <person name="Chen Y."/>
            <person name="Shah S."/>
            <person name="Dougan E. K."/>
            <person name="Thang M."/>
            <person name="Chan C."/>
        </authorList>
    </citation>
    <scope>NUCLEOTIDE SEQUENCE [LARGE SCALE GENOMIC DNA]</scope>
</reference>
<accession>A0ABN9TSC0</accession>
<dbReference type="Proteomes" id="UP001189429">
    <property type="component" value="Unassembled WGS sequence"/>
</dbReference>
<keyword evidence="2" id="KW-1185">Reference proteome</keyword>
<dbReference type="EMBL" id="CAUYUJ010015028">
    <property type="protein sequence ID" value="CAK0849058.1"/>
    <property type="molecule type" value="Genomic_DNA"/>
</dbReference>
<organism evidence="1 2">
    <name type="scientific">Prorocentrum cordatum</name>
    <dbReference type="NCBI Taxonomy" id="2364126"/>
    <lineage>
        <taxon>Eukaryota</taxon>
        <taxon>Sar</taxon>
        <taxon>Alveolata</taxon>
        <taxon>Dinophyceae</taxon>
        <taxon>Prorocentrales</taxon>
        <taxon>Prorocentraceae</taxon>
        <taxon>Prorocentrum</taxon>
    </lineage>
</organism>
<evidence type="ECO:0000313" key="1">
    <source>
        <dbReference type="EMBL" id="CAK0849058.1"/>
    </source>
</evidence>
<comment type="caution">
    <text evidence="1">The sequence shown here is derived from an EMBL/GenBank/DDBJ whole genome shotgun (WGS) entry which is preliminary data.</text>
</comment>
<dbReference type="PANTHER" id="PTHR19446">
    <property type="entry name" value="REVERSE TRANSCRIPTASES"/>
    <property type="match status" value="1"/>
</dbReference>
<evidence type="ECO:0000313" key="2">
    <source>
        <dbReference type="Proteomes" id="UP001189429"/>
    </source>
</evidence>
<evidence type="ECO:0008006" key="3">
    <source>
        <dbReference type="Google" id="ProtNLM"/>
    </source>
</evidence>
<sequence>MGREAYDCNTSGRTARERAADCPRYHRRHKVSKATRKLKQGRAGRMGSITPEFWREACEDGTPTLQWITRFCNMVWETGRVPDAWHRSKVRMIYKSDDHVNCNTCCPITVLPIGYNVFALVLPHRLKDAGAEQRMWNAHFGFRSNGGTPDAIFIARRVLERTWSSRDSKAVFPGVGLCESLRLRVPRSTC</sequence>